<dbReference type="STRING" id="7238.B4HRL5"/>
<evidence type="ECO:0000313" key="3">
    <source>
        <dbReference type="EMBL" id="EDW46897.1"/>
    </source>
</evidence>
<name>B4HRL5_DROSE</name>
<evidence type="ECO:0000313" key="4">
    <source>
        <dbReference type="Proteomes" id="UP000001292"/>
    </source>
</evidence>
<dbReference type="OMA" id="EQQEFPT"/>
<feature type="compositionally biased region" description="Low complexity" evidence="1">
    <location>
        <begin position="25"/>
        <end position="37"/>
    </location>
</feature>
<evidence type="ECO:0000256" key="1">
    <source>
        <dbReference type="SAM" id="MobiDB-lite"/>
    </source>
</evidence>
<dbReference type="AlphaFoldDB" id="B4HRL5"/>
<organism evidence="4">
    <name type="scientific">Drosophila sechellia</name>
    <name type="common">Fruit fly</name>
    <dbReference type="NCBI Taxonomy" id="7238"/>
    <lineage>
        <taxon>Eukaryota</taxon>
        <taxon>Metazoa</taxon>
        <taxon>Ecdysozoa</taxon>
        <taxon>Arthropoda</taxon>
        <taxon>Hexapoda</taxon>
        <taxon>Insecta</taxon>
        <taxon>Pterygota</taxon>
        <taxon>Neoptera</taxon>
        <taxon>Endopterygota</taxon>
        <taxon>Diptera</taxon>
        <taxon>Brachycera</taxon>
        <taxon>Muscomorpha</taxon>
        <taxon>Ephydroidea</taxon>
        <taxon>Drosophilidae</taxon>
        <taxon>Drosophila</taxon>
        <taxon>Sophophora</taxon>
    </lineage>
</organism>
<reference evidence="3 4" key="1">
    <citation type="journal article" date="2007" name="Nature">
        <title>Evolution of genes and genomes on the Drosophila phylogeny.</title>
        <authorList>
            <consortium name="Drosophila 12 Genomes Consortium"/>
            <person name="Clark A.G."/>
            <person name="Eisen M.B."/>
            <person name="Smith D.R."/>
            <person name="Bergman C.M."/>
            <person name="Oliver B."/>
            <person name="Markow T.A."/>
            <person name="Kaufman T.C."/>
            <person name="Kellis M."/>
            <person name="Gelbart W."/>
            <person name="Iyer V.N."/>
            <person name="Pollard D.A."/>
            <person name="Sackton T.B."/>
            <person name="Larracuente A.M."/>
            <person name="Singh N.D."/>
            <person name="Abad J.P."/>
            <person name="Abt D.N."/>
            <person name="Adryan B."/>
            <person name="Aguade M."/>
            <person name="Akashi H."/>
            <person name="Anderson W.W."/>
            <person name="Aquadro C.F."/>
            <person name="Ardell D.H."/>
            <person name="Arguello R."/>
            <person name="Artieri C.G."/>
            <person name="Barbash D.A."/>
            <person name="Barker D."/>
            <person name="Barsanti P."/>
            <person name="Batterham P."/>
            <person name="Batzoglou S."/>
            <person name="Begun D."/>
            <person name="Bhutkar A."/>
            <person name="Blanco E."/>
            <person name="Bosak S.A."/>
            <person name="Bradley R.K."/>
            <person name="Brand A.D."/>
            <person name="Brent M.R."/>
            <person name="Brooks A.N."/>
            <person name="Brown R.H."/>
            <person name="Butlin R.K."/>
            <person name="Caggese C."/>
            <person name="Calvi B.R."/>
            <person name="Bernardo de Carvalho A."/>
            <person name="Caspi A."/>
            <person name="Castrezana S."/>
            <person name="Celniker S.E."/>
            <person name="Chang J.L."/>
            <person name="Chapple C."/>
            <person name="Chatterji S."/>
            <person name="Chinwalla A."/>
            <person name="Civetta A."/>
            <person name="Clifton S.W."/>
            <person name="Comeron J.M."/>
            <person name="Costello J.C."/>
            <person name="Coyne J.A."/>
            <person name="Daub J."/>
            <person name="David R.G."/>
            <person name="Delcher A.L."/>
            <person name="Delehaunty K."/>
            <person name="Do C.B."/>
            <person name="Ebling H."/>
            <person name="Edwards K."/>
            <person name="Eickbush T."/>
            <person name="Evans J.D."/>
            <person name="Filipski A."/>
            <person name="Findeiss S."/>
            <person name="Freyhult E."/>
            <person name="Fulton L."/>
            <person name="Fulton R."/>
            <person name="Garcia A.C."/>
            <person name="Gardiner A."/>
            <person name="Garfield D.A."/>
            <person name="Garvin B.E."/>
            <person name="Gibson G."/>
            <person name="Gilbert D."/>
            <person name="Gnerre S."/>
            <person name="Godfrey J."/>
            <person name="Good R."/>
            <person name="Gotea V."/>
            <person name="Gravely B."/>
            <person name="Greenberg A.J."/>
            <person name="Griffiths-Jones S."/>
            <person name="Gross S."/>
            <person name="Guigo R."/>
            <person name="Gustafson E.A."/>
            <person name="Haerty W."/>
            <person name="Hahn M.W."/>
            <person name="Halligan D.L."/>
            <person name="Halpern A.L."/>
            <person name="Halter G.M."/>
            <person name="Han M.V."/>
            <person name="Heger A."/>
            <person name="Hillier L."/>
            <person name="Hinrichs A.S."/>
            <person name="Holmes I."/>
            <person name="Hoskins R.A."/>
            <person name="Hubisz M.J."/>
            <person name="Hultmark D."/>
            <person name="Huntley M.A."/>
            <person name="Jaffe D.B."/>
            <person name="Jagadeeshan S."/>
            <person name="Jeck W.R."/>
            <person name="Johnson J."/>
            <person name="Jones C.D."/>
            <person name="Jordan W.C."/>
            <person name="Karpen G.H."/>
            <person name="Kataoka E."/>
            <person name="Keightley P.D."/>
            <person name="Kheradpour P."/>
            <person name="Kirkness E.F."/>
            <person name="Koerich L.B."/>
            <person name="Kristiansen K."/>
            <person name="Kudrna D."/>
            <person name="Kulathinal R.J."/>
            <person name="Kumar S."/>
            <person name="Kwok R."/>
            <person name="Lander E."/>
            <person name="Langley C.H."/>
            <person name="Lapoint R."/>
            <person name="Lazzaro B.P."/>
            <person name="Lee S.J."/>
            <person name="Levesque L."/>
            <person name="Li R."/>
            <person name="Lin C.F."/>
            <person name="Lin M.F."/>
            <person name="Lindblad-Toh K."/>
            <person name="Llopart A."/>
            <person name="Long M."/>
            <person name="Low L."/>
            <person name="Lozovsky E."/>
            <person name="Lu J."/>
            <person name="Luo M."/>
            <person name="Machado C.A."/>
            <person name="Makalowski W."/>
            <person name="Marzo M."/>
            <person name="Matsuda M."/>
            <person name="Matzkin L."/>
            <person name="McAllister B."/>
            <person name="McBride C.S."/>
            <person name="McKernan B."/>
            <person name="McKernan K."/>
            <person name="Mendez-Lago M."/>
            <person name="Minx P."/>
            <person name="Mollenhauer M.U."/>
            <person name="Montooth K."/>
            <person name="Mount S.M."/>
            <person name="Mu X."/>
            <person name="Myers E."/>
            <person name="Negre B."/>
            <person name="Newfeld S."/>
            <person name="Nielsen R."/>
            <person name="Noor M.A."/>
            <person name="O'Grady P."/>
            <person name="Pachter L."/>
            <person name="Papaceit M."/>
            <person name="Parisi M.J."/>
            <person name="Parisi M."/>
            <person name="Parts L."/>
            <person name="Pedersen J.S."/>
            <person name="Pesole G."/>
            <person name="Phillippy A.M."/>
            <person name="Ponting C.P."/>
            <person name="Pop M."/>
            <person name="Porcelli D."/>
            <person name="Powell J.R."/>
            <person name="Prohaska S."/>
            <person name="Pruitt K."/>
            <person name="Puig M."/>
            <person name="Quesneville H."/>
            <person name="Ram K.R."/>
            <person name="Rand D."/>
            <person name="Rasmussen M.D."/>
            <person name="Reed L.K."/>
            <person name="Reenan R."/>
            <person name="Reily A."/>
            <person name="Remington K.A."/>
            <person name="Rieger T.T."/>
            <person name="Ritchie M.G."/>
            <person name="Robin C."/>
            <person name="Rogers Y.H."/>
            <person name="Rohde C."/>
            <person name="Rozas J."/>
            <person name="Rubenfield M.J."/>
            <person name="Ruiz A."/>
            <person name="Russo S."/>
            <person name="Salzberg S.L."/>
            <person name="Sanchez-Gracia A."/>
            <person name="Saranga D.J."/>
            <person name="Sato H."/>
            <person name="Schaeffer S.W."/>
            <person name="Schatz M.C."/>
            <person name="Schlenke T."/>
            <person name="Schwartz R."/>
            <person name="Segarra C."/>
            <person name="Singh R.S."/>
            <person name="Sirot L."/>
            <person name="Sirota M."/>
            <person name="Sisneros N.B."/>
            <person name="Smith C.D."/>
            <person name="Smith T.F."/>
            <person name="Spieth J."/>
            <person name="Stage D.E."/>
            <person name="Stark A."/>
            <person name="Stephan W."/>
            <person name="Strausberg R.L."/>
            <person name="Strempel S."/>
            <person name="Sturgill D."/>
            <person name="Sutton G."/>
            <person name="Sutton G.G."/>
            <person name="Tao W."/>
            <person name="Teichmann S."/>
            <person name="Tobari Y.N."/>
            <person name="Tomimura Y."/>
            <person name="Tsolas J.M."/>
            <person name="Valente V.L."/>
            <person name="Venter E."/>
            <person name="Venter J.C."/>
            <person name="Vicario S."/>
            <person name="Vieira F.G."/>
            <person name="Vilella A.J."/>
            <person name="Villasante A."/>
            <person name="Walenz B."/>
            <person name="Wang J."/>
            <person name="Wasserman M."/>
            <person name="Watts T."/>
            <person name="Wilson D."/>
            <person name="Wilson R.K."/>
            <person name="Wing R.A."/>
            <person name="Wolfner M.F."/>
            <person name="Wong A."/>
            <person name="Wong G.K."/>
            <person name="Wu C.I."/>
            <person name="Wu G."/>
            <person name="Yamamoto D."/>
            <person name="Yang H.P."/>
            <person name="Yang S.P."/>
            <person name="Yorke J.A."/>
            <person name="Yoshida K."/>
            <person name="Zdobnov E."/>
            <person name="Zhang P."/>
            <person name="Zhang Y."/>
            <person name="Zimin A.V."/>
            <person name="Baldwin J."/>
            <person name="Abdouelleil A."/>
            <person name="Abdulkadir J."/>
            <person name="Abebe A."/>
            <person name="Abera B."/>
            <person name="Abreu J."/>
            <person name="Acer S.C."/>
            <person name="Aftuck L."/>
            <person name="Alexander A."/>
            <person name="An P."/>
            <person name="Anderson E."/>
            <person name="Anderson S."/>
            <person name="Arachi H."/>
            <person name="Azer M."/>
            <person name="Bachantsang P."/>
            <person name="Barry A."/>
            <person name="Bayul T."/>
            <person name="Berlin A."/>
            <person name="Bessette D."/>
            <person name="Bloom T."/>
            <person name="Blye J."/>
            <person name="Boguslavskiy L."/>
            <person name="Bonnet C."/>
            <person name="Boukhgalter B."/>
            <person name="Bourzgui I."/>
            <person name="Brown A."/>
            <person name="Cahill P."/>
            <person name="Channer S."/>
            <person name="Cheshatsang Y."/>
            <person name="Chuda L."/>
            <person name="Citroen M."/>
            <person name="Collymore A."/>
            <person name="Cooke P."/>
            <person name="Costello M."/>
            <person name="D'Aco K."/>
            <person name="Daza R."/>
            <person name="De Haan G."/>
            <person name="DeGray S."/>
            <person name="DeMaso C."/>
            <person name="Dhargay N."/>
            <person name="Dooley K."/>
            <person name="Dooley E."/>
            <person name="Doricent M."/>
            <person name="Dorje P."/>
            <person name="Dorjee K."/>
            <person name="Dupes A."/>
            <person name="Elong R."/>
            <person name="Falk J."/>
            <person name="Farina A."/>
            <person name="Faro S."/>
            <person name="Ferguson D."/>
            <person name="Fisher S."/>
            <person name="Foley C.D."/>
            <person name="Franke A."/>
            <person name="Friedrich D."/>
            <person name="Gadbois L."/>
            <person name="Gearin G."/>
            <person name="Gearin C.R."/>
            <person name="Giannoukos G."/>
            <person name="Goode T."/>
            <person name="Graham J."/>
            <person name="Grandbois E."/>
            <person name="Grewal S."/>
            <person name="Gyaltsen K."/>
            <person name="Hafez N."/>
            <person name="Hagos B."/>
            <person name="Hall J."/>
            <person name="Henson C."/>
            <person name="Hollinger A."/>
            <person name="Honan T."/>
            <person name="Huard M.D."/>
            <person name="Hughes L."/>
            <person name="Hurhula B."/>
            <person name="Husby M.E."/>
            <person name="Kamat A."/>
            <person name="Kanga B."/>
            <person name="Kashin S."/>
            <person name="Khazanovich D."/>
            <person name="Kisner P."/>
            <person name="Lance K."/>
            <person name="Lara M."/>
            <person name="Lee W."/>
            <person name="Lennon N."/>
            <person name="Letendre F."/>
            <person name="LeVine R."/>
            <person name="Lipovsky A."/>
            <person name="Liu X."/>
            <person name="Liu J."/>
            <person name="Liu S."/>
            <person name="Lokyitsang T."/>
            <person name="Lokyitsang Y."/>
            <person name="Lubonja R."/>
            <person name="Lui A."/>
            <person name="MacDonald P."/>
            <person name="Magnisalis V."/>
            <person name="Maru K."/>
            <person name="Matthews C."/>
            <person name="McCusker W."/>
            <person name="McDonough S."/>
            <person name="Mehta T."/>
            <person name="Meldrim J."/>
            <person name="Meneus L."/>
            <person name="Mihai O."/>
            <person name="Mihalev A."/>
            <person name="Mihova T."/>
            <person name="Mittelman R."/>
            <person name="Mlenga V."/>
            <person name="Montmayeur A."/>
            <person name="Mulrain L."/>
            <person name="Navidi A."/>
            <person name="Naylor J."/>
            <person name="Negash T."/>
            <person name="Nguyen T."/>
            <person name="Nguyen N."/>
            <person name="Nicol R."/>
            <person name="Norbu C."/>
            <person name="Norbu N."/>
            <person name="Novod N."/>
            <person name="O'Neill B."/>
            <person name="Osman S."/>
            <person name="Markiewicz E."/>
            <person name="Oyono O.L."/>
            <person name="Patti C."/>
            <person name="Phunkhang P."/>
            <person name="Pierre F."/>
            <person name="Priest M."/>
            <person name="Raghuraman S."/>
            <person name="Rege F."/>
            <person name="Reyes R."/>
            <person name="Rise C."/>
            <person name="Rogov P."/>
            <person name="Ross K."/>
            <person name="Ryan E."/>
            <person name="Settipalli S."/>
            <person name="Shea T."/>
            <person name="Sherpa N."/>
            <person name="Shi L."/>
            <person name="Shih D."/>
            <person name="Sparrow T."/>
            <person name="Spaulding J."/>
            <person name="Stalker J."/>
            <person name="Stange-Thomann N."/>
            <person name="Stavropoulos S."/>
            <person name="Stone C."/>
            <person name="Strader C."/>
            <person name="Tesfaye S."/>
            <person name="Thomson T."/>
            <person name="Thoulutsang Y."/>
            <person name="Thoulutsang D."/>
            <person name="Topham K."/>
            <person name="Topping I."/>
            <person name="Tsamla T."/>
            <person name="Vassiliev H."/>
            <person name="Vo A."/>
            <person name="Wangchuk T."/>
            <person name="Wangdi T."/>
            <person name="Weiand M."/>
            <person name="Wilkinson J."/>
            <person name="Wilson A."/>
            <person name="Yadav S."/>
            <person name="Young G."/>
            <person name="Yu Q."/>
            <person name="Zembek L."/>
            <person name="Zhong D."/>
            <person name="Zimmer A."/>
            <person name="Zwirko Z."/>
            <person name="Jaffe D.B."/>
            <person name="Alvarez P."/>
            <person name="Brockman W."/>
            <person name="Butler J."/>
            <person name="Chin C."/>
            <person name="Gnerre S."/>
            <person name="Grabherr M."/>
            <person name="Kleber M."/>
            <person name="Mauceli E."/>
            <person name="MacCallum I."/>
        </authorList>
    </citation>
    <scope>NUCLEOTIDE SEQUENCE [LARGE SCALE GENOMIC DNA]</scope>
    <source>
        <strain evidence="4">Rob3c / Tucson 14021-0248.25</strain>
    </source>
</reference>
<keyword evidence="2" id="KW-0732">Signal</keyword>
<sequence>MPATANSWVLLLMLLVAVERCSSNSSGRINFRSSSSSYRKVQWQEQQEAPTLRPLPDKAQ</sequence>
<evidence type="ECO:0000256" key="2">
    <source>
        <dbReference type="SAM" id="SignalP"/>
    </source>
</evidence>
<feature type="region of interest" description="Disordered" evidence="1">
    <location>
        <begin position="25"/>
        <end position="60"/>
    </location>
</feature>
<feature type="chain" id="PRO_5002805939" evidence="2">
    <location>
        <begin position="24"/>
        <end position="60"/>
    </location>
</feature>
<dbReference type="EMBL" id="CH480816">
    <property type="protein sequence ID" value="EDW46897.1"/>
    <property type="molecule type" value="Genomic_DNA"/>
</dbReference>
<dbReference type="HOGENOM" id="CLU_2944152_0_0_1"/>
<dbReference type="Proteomes" id="UP000001292">
    <property type="component" value="Unassembled WGS sequence"/>
</dbReference>
<feature type="signal peptide" evidence="2">
    <location>
        <begin position="1"/>
        <end position="23"/>
    </location>
</feature>
<gene>
    <name evidence="3" type="primary">Dsec\GM21015</name>
    <name evidence="3" type="ORF">Dsec_GM21015</name>
</gene>
<accession>B4HRL5</accession>
<protein>
    <submittedName>
        <fullName evidence="3">GM21015</fullName>
    </submittedName>
</protein>
<keyword evidence="4" id="KW-1185">Reference proteome</keyword>
<proteinExistence type="predicted"/>